<dbReference type="AlphaFoldDB" id="A0A0M3AT83"/>
<dbReference type="SUPFAM" id="SSF51735">
    <property type="entry name" value="NAD(P)-binding Rossmann-fold domains"/>
    <property type="match status" value="1"/>
</dbReference>
<dbReference type="EMBL" id="LBIC01000002">
    <property type="protein sequence ID" value="KKW93103.1"/>
    <property type="molecule type" value="Genomic_DNA"/>
</dbReference>
<gene>
    <name evidence="2" type="ORF">YP76_05705</name>
</gene>
<keyword evidence="3" id="KW-1185">Reference proteome</keyword>
<evidence type="ECO:0000259" key="1">
    <source>
        <dbReference type="Pfam" id="PF04321"/>
    </source>
</evidence>
<dbReference type="Pfam" id="PF04321">
    <property type="entry name" value="RmlD_sub_bind"/>
    <property type="match status" value="1"/>
</dbReference>
<name>A0A0M3AT83_9SPHN</name>
<accession>A0A0M3AT83</accession>
<reference evidence="2 3" key="1">
    <citation type="submission" date="2015-04" db="EMBL/GenBank/DDBJ databases">
        <title>Genome sequence of aromatic hydrocarbons-degrading Sphingobium chungbukense DJ77.</title>
        <authorList>
            <person name="Kim Y.-C."/>
            <person name="Chae J.-C."/>
        </authorList>
    </citation>
    <scope>NUCLEOTIDE SEQUENCE [LARGE SCALE GENOMIC DNA]</scope>
    <source>
        <strain evidence="2 3">DJ77</strain>
    </source>
</reference>
<sequence length="288" mass="31509">MGVNGSLLVVGAKGYVGAAIIAEASRRGLTIAGTSSLGGNGLLPLDLAHPEKFDYQAVSKDWTIVLTAAISSPDHCSNNYDNAYAINVTGTTHFIERALARGAHVIFLSSDAVYGEAPFPVTEDTPCRPVGAYAEMKLEVERRFQSDPGFKVARLSYVFSRQDKFTRYLLDCAANGITAEIFHPFARNVIHLGDVVDGLLALHDRWEATANVVNFGGSRSVSRLDIARAIKRLVARQLDIREISPGPDFFKDRPREIQLVSTRLESLLGRPLRSIDQAIQIDFNIGDH</sequence>
<evidence type="ECO:0000313" key="2">
    <source>
        <dbReference type="EMBL" id="KKW93103.1"/>
    </source>
</evidence>
<feature type="domain" description="RmlD-like substrate binding" evidence="1">
    <location>
        <begin position="7"/>
        <end position="279"/>
    </location>
</feature>
<organism evidence="2 3">
    <name type="scientific">Sphingobium chungbukense</name>
    <dbReference type="NCBI Taxonomy" id="56193"/>
    <lineage>
        <taxon>Bacteria</taxon>
        <taxon>Pseudomonadati</taxon>
        <taxon>Pseudomonadota</taxon>
        <taxon>Alphaproteobacteria</taxon>
        <taxon>Sphingomonadales</taxon>
        <taxon>Sphingomonadaceae</taxon>
        <taxon>Sphingobium</taxon>
    </lineage>
</organism>
<evidence type="ECO:0000313" key="3">
    <source>
        <dbReference type="Proteomes" id="UP000033874"/>
    </source>
</evidence>
<dbReference type="InterPro" id="IPR029903">
    <property type="entry name" value="RmlD-like-bd"/>
</dbReference>
<dbReference type="InterPro" id="IPR036291">
    <property type="entry name" value="NAD(P)-bd_dom_sf"/>
</dbReference>
<dbReference type="STRING" id="56193.YP76_05705"/>
<proteinExistence type="predicted"/>
<comment type="caution">
    <text evidence="2">The sequence shown here is derived from an EMBL/GenBank/DDBJ whole genome shotgun (WGS) entry which is preliminary data.</text>
</comment>
<protein>
    <recommendedName>
        <fullName evidence="1">RmlD-like substrate binding domain-containing protein</fullName>
    </recommendedName>
</protein>
<dbReference type="PANTHER" id="PTHR43242">
    <property type="entry name" value="NAD(P)-BINDING ROSSMANN-FOLD SUPERFAMILY PROTEIN"/>
    <property type="match status" value="1"/>
</dbReference>
<dbReference type="PATRIC" id="fig|56193.3.peg.1184"/>
<dbReference type="RefSeq" id="WP_046762673.1">
    <property type="nucleotide sequence ID" value="NZ_LBIC01000002.1"/>
</dbReference>
<dbReference type="Gene3D" id="3.40.50.720">
    <property type="entry name" value="NAD(P)-binding Rossmann-like Domain"/>
    <property type="match status" value="1"/>
</dbReference>
<dbReference type="PANTHER" id="PTHR43242:SF1">
    <property type="entry name" value="NAD(P)-BINDING ROSSMANN-FOLD SUPERFAMILY PROTEIN"/>
    <property type="match status" value="1"/>
</dbReference>
<dbReference type="Proteomes" id="UP000033874">
    <property type="component" value="Unassembled WGS sequence"/>
</dbReference>